<protein>
    <submittedName>
        <fullName evidence="2">Uncharacterized protein</fullName>
    </submittedName>
</protein>
<proteinExistence type="predicted"/>
<name>A0AC34F1N6_9BILA</name>
<organism evidence="1 2">
    <name type="scientific">Panagrolaimus sp. ES5</name>
    <dbReference type="NCBI Taxonomy" id="591445"/>
    <lineage>
        <taxon>Eukaryota</taxon>
        <taxon>Metazoa</taxon>
        <taxon>Ecdysozoa</taxon>
        <taxon>Nematoda</taxon>
        <taxon>Chromadorea</taxon>
        <taxon>Rhabditida</taxon>
        <taxon>Tylenchina</taxon>
        <taxon>Panagrolaimomorpha</taxon>
        <taxon>Panagrolaimoidea</taxon>
        <taxon>Panagrolaimidae</taxon>
        <taxon>Panagrolaimus</taxon>
    </lineage>
</organism>
<dbReference type="WBParaSite" id="ES5_v2.g10920.t1">
    <property type="protein sequence ID" value="ES5_v2.g10920.t1"/>
    <property type="gene ID" value="ES5_v2.g10920"/>
</dbReference>
<dbReference type="Proteomes" id="UP000887579">
    <property type="component" value="Unplaced"/>
</dbReference>
<evidence type="ECO:0000313" key="2">
    <source>
        <dbReference type="WBParaSite" id="ES5_v2.g10920.t1"/>
    </source>
</evidence>
<evidence type="ECO:0000313" key="1">
    <source>
        <dbReference type="Proteomes" id="UP000887579"/>
    </source>
</evidence>
<accession>A0AC34F1N6</accession>
<sequence>MLVKTLFINKGIADLKKHVMVTDDVEFCFIPCLKERDDRNYEVRRLKGNFEVKKIIAKVYHPHYRGEFEDEVRIKDNIFMLPRYCKYGTFKCYIKRLDSFGPAGIHVLNPDGVIINDQTEDYHCYIGPKEEDMKVTLTFAFN</sequence>
<reference evidence="2" key="1">
    <citation type="submission" date="2022-11" db="UniProtKB">
        <authorList>
            <consortium name="WormBaseParasite"/>
        </authorList>
    </citation>
    <scope>IDENTIFICATION</scope>
</reference>